<evidence type="ECO:0000313" key="14">
    <source>
        <dbReference type="EMBL" id="MBE7942475.1"/>
    </source>
</evidence>
<feature type="chain" id="PRO_5047485496" description="Peptidoglycan-associated protein" evidence="12">
    <location>
        <begin position="20"/>
        <end position="177"/>
    </location>
</feature>
<protein>
    <recommendedName>
        <fullName evidence="9">Peptidoglycan-associated protein</fullName>
    </recommendedName>
</protein>
<comment type="function">
    <text evidence="9">Part of the Tol-Pal system, which plays a role in outer membrane invagination during cell division and is important for maintaining outer membrane integrity.</text>
</comment>
<dbReference type="InterPro" id="IPR036737">
    <property type="entry name" value="OmpA-like_sf"/>
</dbReference>
<sequence>MKISLSTTLALACAATLWGCSSTPKVETAPVAAAPAPAKAAPAPATPAPAAAKAALPAWLDPANPVSSKRSVYFGFDDSSIAAKDRPVVELQGRFLAAHPEVSVRVEGNTDERGSSEYNLALGQRRAEALEKALKVYGARDSQMEAVSWGKEKPKAQGHDEAAWAENRRADVAYPAR</sequence>
<comment type="caution">
    <text evidence="14">The sequence shown here is derived from an EMBL/GenBank/DDBJ whole genome shotgun (WGS) entry which is preliminary data.</text>
</comment>
<keyword evidence="4 10" id="KW-0472">Membrane</keyword>
<accession>A0ABR9SJF7</accession>
<evidence type="ECO:0000256" key="12">
    <source>
        <dbReference type="SAM" id="SignalP"/>
    </source>
</evidence>
<gene>
    <name evidence="9 14" type="primary">pal</name>
    <name evidence="14" type="ORF">IM725_18045</name>
</gene>
<keyword evidence="7 14" id="KW-0449">Lipoprotein</keyword>
<dbReference type="Gene3D" id="3.30.1330.60">
    <property type="entry name" value="OmpA-like domain"/>
    <property type="match status" value="1"/>
</dbReference>
<evidence type="ECO:0000256" key="1">
    <source>
        <dbReference type="ARBA" id="ARBA00004442"/>
    </source>
</evidence>
<keyword evidence="15" id="KW-1185">Reference proteome</keyword>
<evidence type="ECO:0000256" key="11">
    <source>
        <dbReference type="SAM" id="MobiDB-lite"/>
    </source>
</evidence>
<comment type="similarity">
    <text evidence="9">Belongs to the Pal lipoprotein family.</text>
</comment>
<keyword evidence="6" id="KW-0998">Cell outer membrane</keyword>
<dbReference type="PRINTS" id="PR01021">
    <property type="entry name" value="OMPADOMAIN"/>
</dbReference>
<feature type="region of interest" description="Disordered" evidence="11">
    <location>
        <begin position="145"/>
        <end position="177"/>
    </location>
</feature>
<evidence type="ECO:0000256" key="10">
    <source>
        <dbReference type="PROSITE-ProRule" id="PRU00473"/>
    </source>
</evidence>
<dbReference type="NCBIfam" id="TIGR02802">
    <property type="entry name" value="Pal_lipo"/>
    <property type="match status" value="1"/>
</dbReference>
<organism evidence="14 15">
    <name type="scientific">Ramlibacter aquaticus</name>
    <dbReference type="NCBI Taxonomy" id="2780094"/>
    <lineage>
        <taxon>Bacteria</taxon>
        <taxon>Pseudomonadati</taxon>
        <taxon>Pseudomonadota</taxon>
        <taxon>Betaproteobacteria</taxon>
        <taxon>Burkholderiales</taxon>
        <taxon>Comamonadaceae</taxon>
        <taxon>Ramlibacter</taxon>
    </lineage>
</organism>
<proteinExistence type="inferred from homology"/>
<keyword evidence="3 12" id="KW-0732">Signal</keyword>
<dbReference type="SUPFAM" id="SSF103088">
    <property type="entry name" value="OmpA-like"/>
    <property type="match status" value="1"/>
</dbReference>
<dbReference type="CDD" id="cd07185">
    <property type="entry name" value="OmpA_C-like"/>
    <property type="match status" value="1"/>
</dbReference>
<dbReference type="PANTHER" id="PTHR30329:SF21">
    <property type="entry name" value="LIPOPROTEIN YIAD-RELATED"/>
    <property type="match status" value="1"/>
</dbReference>
<evidence type="ECO:0000313" key="15">
    <source>
        <dbReference type="Proteomes" id="UP000715965"/>
    </source>
</evidence>
<dbReference type="InterPro" id="IPR014169">
    <property type="entry name" value="Pal_lipo_C"/>
</dbReference>
<feature type="domain" description="OmpA-like" evidence="13">
    <location>
        <begin position="61"/>
        <end position="177"/>
    </location>
</feature>
<keyword evidence="2 9" id="KW-0132">Cell division</keyword>
<reference evidence="14 15" key="1">
    <citation type="submission" date="2020-10" db="EMBL/GenBank/DDBJ databases">
        <title>Draft genome of Ramlibacter aquaticus LMG 30558.</title>
        <authorList>
            <person name="Props R."/>
        </authorList>
    </citation>
    <scope>NUCLEOTIDE SEQUENCE [LARGE SCALE GENOMIC DNA]</scope>
    <source>
        <strain evidence="14 15">LMG 30558</strain>
    </source>
</reference>
<evidence type="ECO:0000256" key="3">
    <source>
        <dbReference type="ARBA" id="ARBA00022729"/>
    </source>
</evidence>
<dbReference type="InterPro" id="IPR050330">
    <property type="entry name" value="Bact_OuterMem_StrucFunc"/>
</dbReference>
<comment type="subcellular location">
    <subcellularLocation>
        <location evidence="1">Cell outer membrane</location>
    </subcellularLocation>
</comment>
<dbReference type="RefSeq" id="WP_193782029.1">
    <property type="nucleotide sequence ID" value="NZ_JADDOJ010000102.1"/>
</dbReference>
<dbReference type="PROSITE" id="PS51123">
    <property type="entry name" value="OMPA_2"/>
    <property type="match status" value="1"/>
</dbReference>
<evidence type="ECO:0000259" key="13">
    <source>
        <dbReference type="PROSITE" id="PS51123"/>
    </source>
</evidence>
<dbReference type="InterPro" id="IPR006664">
    <property type="entry name" value="OMP_bac"/>
</dbReference>
<feature type="compositionally biased region" description="Basic and acidic residues" evidence="11">
    <location>
        <begin position="150"/>
        <end position="171"/>
    </location>
</feature>
<comment type="subunit">
    <text evidence="9">The Tol-Pal system is composed of five core proteins: the inner membrane proteins TolA, TolQ and TolR, the periplasmic protein TolB and the outer membrane protein Pal. They form a network linking the inner and outer membranes and the peptidoglycan layer.</text>
</comment>
<dbReference type="Pfam" id="PF00691">
    <property type="entry name" value="OmpA"/>
    <property type="match status" value="1"/>
</dbReference>
<keyword evidence="8 9" id="KW-0131">Cell cycle</keyword>
<dbReference type="HAMAP" id="MF_02204">
    <property type="entry name" value="Pal"/>
    <property type="match status" value="1"/>
</dbReference>
<dbReference type="EMBL" id="JADDOJ010000102">
    <property type="protein sequence ID" value="MBE7942475.1"/>
    <property type="molecule type" value="Genomic_DNA"/>
</dbReference>
<evidence type="ECO:0000256" key="9">
    <source>
        <dbReference type="HAMAP-Rule" id="MF_02204"/>
    </source>
</evidence>
<keyword evidence="5" id="KW-0564">Palmitate</keyword>
<evidence type="ECO:0000256" key="8">
    <source>
        <dbReference type="ARBA" id="ARBA00023306"/>
    </source>
</evidence>
<dbReference type="InterPro" id="IPR039001">
    <property type="entry name" value="Pal"/>
</dbReference>
<dbReference type="Proteomes" id="UP000715965">
    <property type="component" value="Unassembled WGS sequence"/>
</dbReference>
<evidence type="ECO:0000256" key="6">
    <source>
        <dbReference type="ARBA" id="ARBA00023237"/>
    </source>
</evidence>
<feature type="signal peptide" evidence="12">
    <location>
        <begin position="1"/>
        <end position="19"/>
    </location>
</feature>
<name>A0ABR9SJF7_9BURK</name>
<evidence type="ECO:0000256" key="4">
    <source>
        <dbReference type="ARBA" id="ARBA00023136"/>
    </source>
</evidence>
<evidence type="ECO:0000256" key="7">
    <source>
        <dbReference type="ARBA" id="ARBA00023288"/>
    </source>
</evidence>
<evidence type="ECO:0000256" key="5">
    <source>
        <dbReference type="ARBA" id="ARBA00023139"/>
    </source>
</evidence>
<dbReference type="InterPro" id="IPR006665">
    <property type="entry name" value="OmpA-like"/>
</dbReference>
<evidence type="ECO:0000256" key="2">
    <source>
        <dbReference type="ARBA" id="ARBA00022618"/>
    </source>
</evidence>
<dbReference type="PANTHER" id="PTHR30329">
    <property type="entry name" value="STATOR ELEMENT OF FLAGELLAR MOTOR COMPLEX"/>
    <property type="match status" value="1"/>
</dbReference>